<accession>A0AA49JVX6</accession>
<gene>
    <name evidence="2" type="ORF">Strain138_001900</name>
    <name evidence="3" type="ORF">Strain318_001899</name>
</gene>
<name>A0AA49JVX6_9BACT</name>
<dbReference type="AlphaFoldDB" id="A0AA49JVX6"/>
<dbReference type="EMBL" id="CP130613">
    <property type="protein sequence ID" value="WKW15510.1"/>
    <property type="molecule type" value="Genomic_DNA"/>
</dbReference>
<proteinExistence type="predicted"/>
<evidence type="ECO:0000256" key="1">
    <source>
        <dbReference type="SAM" id="Phobius"/>
    </source>
</evidence>
<keyword evidence="4" id="KW-1185">Reference proteome</keyword>
<evidence type="ECO:0000313" key="2">
    <source>
        <dbReference type="EMBL" id="WKW12603.1"/>
    </source>
</evidence>
<dbReference type="PANTHER" id="PTHR31876">
    <property type="entry name" value="COV-LIKE PROTEIN 1"/>
    <property type="match status" value="1"/>
</dbReference>
<dbReference type="Pfam" id="PF04367">
    <property type="entry name" value="DUF502"/>
    <property type="match status" value="1"/>
</dbReference>
<feature type="transmembrane region" description="Helical" evidence="1">
    <location>
        <begin position="41"/>
        <end position="64"/>
    </location>
</feature>
<dbReference type="PANTHER" id="PTHR31876:SF26">
    <property type="entry name" value="PROTEIN LIKE COV 2"/>
    <property type="match status" value="1"/>
</dbReference>
<keyword evidence="1" id="KW-1133">Transmembrane helix</keyword>
<dbReference type="Proteomes" id="UP001229955">
    <property type="component" value="Chromosome"/>
</dbReference>
<dbReference type="EMBL" id="CP130612">
    <property type="protein sequence ID" value="WKW12603.1"/>
    <property type="molecule type" value="Genomic_DNA"/>
</dbReference>
<accession>A0AA49Q8W4</accession>
<organism evidence="2">
    <name type="scientific">Pseudogemmatithrix spongiicola</name>
    <dbReference type="NCBI Taxonomy" id="3062599"/>
    <lineage>
        <taxon>Bacteria</taxon>
        <taxon>Pseudomonadati</taxon>
        <taxon>Gemmatimonadota</taxon>
        <taxon>Gemmatimonadia</taxon>
        <taxon>Gemmatimonadales</taxon>
        <taxon>Gemmatimonadaceae</taxon>
        <taxon>Pseudogemmatithrix</taxon>
    </lineage>
</organism>
<dbReference type="KEGG" id="pspc:Strain318_001899"/>
<evidence type="ECO:0000313" key="4">
    <source>
        <dbReference type="Proteomes" id="UP001229955"/>
    </source>
</evidence>
<keyword evidence="1" id="KW-0812">Transmembrane</keyword>
<dbReference type="RefSeq" id="WP_367885482.1">
    <property type="nucleotide sequence ID" value="NZ_CP130612.1"/>
</dbReference>
<protein>
    <submittedName>
        <fullName evidence="2">DUF502 domain-containing protein</fullName>
    </submittedName>
</protein>
<dbReference type="InterPro" id="IPR007462">
    <property type="entry name" value="COV1-like"/>
</dbReference>
<reference evidence="2" key="1">
    <citation type="submission" date="2023-07" db="EMBL/GenBank/DDBJ databases">
        <authorList>
            <person name="Haufschild T."/>
            <person name="Kallscheuer N."/>
            <person name="Hammer J."/>
            <person name="Kohn T."/>
            <person name="Kabuu M."/>
            <person name="Jogler M."/>
            <person name="Wohfarth N."/>
            <person name="Heuer A."/>
            <person name="Rohde M."/>
            <person name="van Teeseling M.C.F."/>
            <person name="Jogler C."/>
        </authorList>
    </citation>
    <scope>NUCLEOTIDE SEQUENCE</scope>
    <source>
        <strain evidence="2">Strain 138</strain>
        <strain evidence="3">Strain 318</strain>
    </source>
</reference>
<keyword evidence="1" id="KW-0472">Membrane</keyword>
<evidence type="ECO:0000313" key="3">
    <source>
        <dbReference type="EMBL" id="WKW15510.1"/>
    </source>
</evidence>
<sequence>MRHLVSYFLRGLVLTVPLAVTIAVCWIALRTIDGWLGIPVPGAGLLVTLAAITLVGFLGSNFLWNTMVERMERMLDRLPFVRILYNATKDLLDAFVGEKRRFDRPVLVAMSADGAVRTFGFITQESLERLGLADDVAVYFPQSYNFAGQLVVVPASRVTKIEAPSSDVLAFIVSGGVTDVPGAKHGN</sequence>
<feature type="transmembrane region" description="Helical" evidence="1">
    <location>
        <begin position="7"/>
        <end position="29"/>
    </location>
</feature>